<dbReference type="CDD" id="cd19934">
    <property type="entry name" value="REC_OmpR_EcPhoP-like"/>
    <property type="match status" value="1"/>
</dbReference>
<dbReference type="SUPFAM" id="SSF46894">
    <property type="entry name" value="C-terminal effector domain of the bipartite response regulators"/>
    <property type="match status" value="1"/>
</dbReference>
<proteinExistence type="predicted"/>
<feature type="DNA-binding region" description="OmpR/PhoB-type" evidence="3">
    <location>
        <begin position="124"/>
        <end position="218"/>
    </location>
</feature>
<keyword evidence="2" id="KW-0597">Phosphoprotein</keyword>
<dbReference type="InterPro" id="IPR036388">
    <property type="entry name" value="WH-like_DNA-bd_sf"/>
</dbReference>
<dbReference type="Gene3D" id="6.10.250.690">
    <property type="match status" value="1"/>
</dbReference>
<evidence type="ECO:0000256" key="3">
    <source>
        <dbReference type="PROSITE-ProRule" id="PRU01091"/>
    </source>
</evidence>
<dbReference type="PROSITE" id="PS51755">
    <property type="entry name" value="OMPR_PHOB"/>
    <property type="match status" value="1"/>
</dbReference>
<dbReference type="InterPro" id="IPR016032">
    <property type="entry name" value="Sig_transdc_resp-reg_C-effctor"/>
</dbReference>
<dbReference type="SMART" id="SM00448">
    <property type="entry name" value="REC"/>
    <property type="match status" value="1"/>
</dbReference>
<dbReference type="InterPro" id="IPR039420">
    <property type="entry name" value="WalR-like"/>
</dbReference>
<dbReference type="Pfam" id="PF00486">
    <property type="entry name" value="Trans_reg_C"/>
    <property type="match status" value="1"/>
</dbReference>
<dbReference type="Proteomes" id="UP001597213">
    <property type="component" value="Unassembled WGS sequence"/>
</dbReference>
<evidence type="ECO:0000313" key="7">
    <source>
        <dbReference type="Proteomes" id="UP001597213"/>
    </source>
</evidence>
<gene>
    <name evidence="6" type="ORF">ACFSCT_13620</name>
</gene>
<keyword evidence="7" id="KW-1185">Reference proteome</keyword>
<dbReference type="InterPro" id="IPR001789">
    <property type="entry name" value="Sig_transdc_resp-reg_receiver"/>
</dbReference>
<feature type="domain" description="OmpR/PhoB-type" evidence="5">
    <location>
        <begin position="124"/>
        <end position="218"/>
    </location>
</feature>
<sequence>MRCLVIEDDPTLSDQLAQALGNAGFVVDRATDGEQGEYLGATETYDVAVLDLGLPVMPGIDVLTHWREAGITMPVLILTARGDWSDKVAGFRAGADDYAVKPFRLEEVVIRAQTLVRRAAGHAQVVIREGALALDSQLGVITRDGAPLKLTAFESRILTYLMHHRGRTVSRTELSDHLYDAASDRDFRSIEVVIGRLRRKVGEGLISTIRGEGYRLGQPVAAGRASRG</sequence>
<evidence type="ECO:0000256" key="2">
    <source>
        <dbReference type="PROSITE-ProRule" id="PRU00169"/>
    </source>
</evidence>
<dbReference type="Pfam" id="PF00072">
    <property type="entry name" value="Response_reg"/>
    <property type="match status" value="1"/>
</dbReference>
<evidence type="ECO:0000259" key="5">
    <source>
        <dbReference type="PROSITE" id="PS51755"/>
    </source>
</evidence>
<dbReference type="RefSeq" id="WP_379143569.1">
    <property type="nucleotide sequence ID" value="NZ_JBHUEN010000043.1"/>
</dbReference>
<protein>
    <submittedName>
        <fullName evidence="6">Response regulator transcription factor</fullName>
    </submittedName>
</protein>
<dbReference type="PANTHER" id="PTHR48111:SF37">
    <property type="entry name" value="RESPONSE REGULATOR PROTEIN CARR"/>
    <property type="match status" value="1"/>
</dbReference>
<dbReference type="SUPFAM" id="SSF52172">
    <property type="entry name" value="CheY-like"/>
    <property type="match status" value="1"/>
</dbReference>
<dbReference type="PROSITE" id="PS50110">
    <property type="entry name" value="RESPONSE_REGULATORY"/>
    <property type="match status" value="1"/>
</dbReference>
<dbReference type="InterPro" id="IPR001867">
    <property type="entry name" value="OmpR/PhoB-type_DNA-bd"/>
</dbReference>
<evidence type="ECO:0000313" key="6">
    <source>
        <dbReference type="EMBL" id="MFD1882758.1"/>
    </source>
</evidence>
<dbReference type="EMBL" id="JBHUEN010000043">
    <property type="protein sequence ID" value="MFD1882758.1"/>
    <property type="molecule type" value="Genomic_DNA"/>
</dbReference>
<dbReference type="SMART" id="SM00862">
    <property type="entry name" value="Trans_reg_C"/>
    <property type="match status" value="1"/>
</dbReference>
<keyword evidence="1 3" id="KW-0238">DNA-binding</keyword>
<organism evidence="6 7">
    <name type="scientific">Paracoccus pacificus</name>
    <dbReference type="NCBI Taxonomy" id="1463598"/>
    <lineage>
        <taxon>Bacteria</taxon>
        <taxon>Pseudomonadati</taxon>
        <taxon>Pseudomonadota</taxon>
        <taxon>Alphaproteobacteria</taxon>
        <taxon>Rhodobacterales</taxon>
        <taxon>Paracoccaceae</taxon>
        <taxon>Paracoccus</taxon>
    </lineage>
</organism>
<dbReference type="CDD" id="cd00383">
    <property type="entry name" value="trans_reg_C"/>
    <property type="match status" value="1"/>
</dbReference>
<dbReference type="InterPro" id="IPR011006">
    <property type="entry name" value="CheY-like_superfamily"/>
</dbReference>
<feature type="modified residue" description="4-aspartylphosphate" evidence="2">
    <location>
        <position position="51"/>
    </location>
</feature>
<dbReference type="PANTHER" id="PTHR48111">
    <property type="entry name" value="REGULATOR OF RPOS"/>
    <property type="match status" value="1"/>
</dbReference>
<evidence type="ECO:0000256" key="1">
    <source>
        <dbReference type="ARBA" id="ARBA00023125"/>
    </source>
</evidence>
<dbReference type="Gene3D" id="1.10.10.10">
    <property type="entry name" value="Winged helix-like DNA-binding domain superfamily/Winged helix DNA-binding domain"/>
    <property type="match status" value="1"/>
</dbReference>
<comment type="caution">
    <text evidence="6">The sequence shown here is derived from an EMBL/GenBank/DDBJ whole genome shotgun (WGS) entry which is preliminary data.</text>
</comment>
<dbReference type="Gene3D" id="3.40.50.2300">
    <property type="match status" value="1"/>
</dbReference>
<evidence type="ECO:0000259" key="4">
    <source>
        <dbReference type="PROSITE" id="PS50110"/>
    </source>
</evidence>
<reference evidence="7" key="1">
    <citation type="journal article" date="2019" name="Int. J. Syst. Evol. Microbiol.">
        <title>The Global Catalogue of Microorganisms (GCM) 10K type strain sequencing project: providing services to taxonomists for standard genome sequencing and annotation.</title>
        <authorList>
            <consortium name="The Broad Institute Genomics Platform"/>
            <consortium name="The Broad Institute Genome Sequencing Center for Infectious Disease"/>
            <person name="Wu L."/>
            <person name="Ma J."/>
        </authorList>
    </citation>
    <scope>NUCLEOTIDE SEQUENCE [LARGE SCALE GENOMIC DNA]</scope>
    <source>
        <strain evidence="7">CCUG 56029</strain>
    </source>
</reference>
<name>A0ABW4RA02_9RHOB</name>
<accession>A0ABW4RA02</accession>
<feature type="domain" description="Response regulatory" evidence="4">
    <location>
        <begin position="2"/>
        <end position="116"/>
    </location>
</feature>